<feature type="repeat" description="HEAT" evidence="15">
    <location>
        <begin position="1098"/>
        <end position="1136"/>
    </location>
</feature>
<dbReference type="Pfam" id="PF01483">
    <property type="entry name" value="P_proprotein"/>
    <property type="match status" value="1"/>
</dbReference>
<organism evidence="21 22">
    <name type="scientific">Mortierella alpina</name>
    <name type="common">Oleaginous fungus</name>
    <name type="synonym">Mortierella renispora</name>
    <dbReference type="NCBI Taxonomy" id="64518"/>
    <lineage>
        <taxon>Eukaryota</taxon>
        <taxon>Fungi</taxon>
        <taxon>Fungi incertae sedis</taxon>
        <taxon>Mucoromycota</taxon>
        <taxon>Mortierellomycotina</taxon>
        <taxon>Mortierellomycetes</taxon>
        <taxon>Mortierellales</taxon>
        <taxon>Mortierellaceae</taxon>
        <taxon>Mortierella</taxon>
    </lineage>
</organism>
<dbReference type="GO" id="GO:0000159">
    <property type="term" value="C:protein phosphatase type 2A complex"/>
    <property type="evidence" value="ECO:0007669"/>
    <property type="project" value="TreeGrafter"/>
</dbReference>
<feature type="compositionally biased region" description="Acidic residues" evidence="17">
    <location>
        <begin position="833"/>
        <end position="864"/>
    </location>
</feature>
<feature type="repeat" description="HEAT" evidence="15">
    <location>
        <begin position="1306"/>
        <end position="1344"/>
    </location>
</feature>
<evidence type="ECO:0000256" key="9">
    <source>
        <dbReference type="ARBA" id="ARBA00022989"/>
    </source>
</evidence>
<dbReference type="PANTHER" id="PTHR10648">
    <property type="entry name" value="SERINE/THREONINE-PROTEIN PHOSPHATASE PP2A 65 KDA REGULATORY SUBUNIT"/>
    <property type="match status" value="1"/>
</dbReference>
<protein>
    <recommendedName>
        <fullName evidence="20">P/Homo B domain-containing protein</fullName>
    </recommendedName>
</protein>
<dbReference type="InterPro" id="IPR036852">
    <property type="entry name" value="Peptidase_S8/S53_dom_sf"/>
</dbReference>
<evidence type="ECO:0000256" key="10">
    <source>
        <dbReference type="ARBA" id="ARBA00023136"/>
    </source>
</evidence>
<comment type="caution">
    <text evidence="21">The sequence shown here is derived from an EMBL/GenBank/DDBJ whole genome shotgun (WGS) entry which is preliminary data.</text>
</comment>
<keyword evidence="11" id="KW-0865">Zymogen</keyword>
<dbReference type="GO" id="GO:0004252">
    <property type="term" value="F:serine-type endopeptidase activity"/>
    <property type="evidence" value="ECO:0007669"/>
    <property type="project" value="UniProtKB-UniRule"/>
</dbReference>
<dbReference type="GO" id="GO:0006508">
    <property type="term" value="P:proteolysis"/>
    <property type="evidence" value="ECO:0007669"/>
    <property type="project" value="UniProtKB-KW"/>
</dbReference>
<dbReference type="InterPro" id="IPR023828">
    <property type="entry name" value="Peptidase_S8_Ser-AS"/>
</dbReference>
<dbReference type="EMBL" id="JAIFTL010000196">
    <property type="protein sequence ID" value="KAG9321568.1"/>
    <property type="molecule type" value="Genomic_DNA"/>
</dbReference>
<feature type="active site" description="Charge relay system" evidence="14 16">
    <location>
        <position position="275"/>
    </location>
</feature>
<dbReference type="PANTHER" id="PTHR10648:SF4">
    <property type="entry name" value="PROTEIN PHOSPHATASE 2 (FORMERLY 2A), REGULATORY SUBUNIT A, BETA ISOFORM-RELATED"/>
    <property type="match status" value="1"/>
</dbReference>
<dbReference type="InterPro" id="IPR022398">
    <property type="entry name" value="Peptidase_S8_His-AS"/>
</dbReference>
<feature type="active site" description="Charge relay system" evidence="14 16">
    <location>
        <position position="447"/>
    </location>
</feature>
<dbReference type="InterPro" id="IPR008979">
    <property type="entry name" value="Galactose-bd-like_sf"/>
</dbReference>
<evidence type="ECO:0000313" key="21">
    <source>
        <dbReference type="EMBL" id="KAG9321568.1"/>
    </source>
</evidence>
<evidence type="ECO:0000256" key="6">
    <source>
        <dbReference type="ARBA" id="ARBA00022737"/>
    </source>
</evidence>
<evidence type="ECO:0000256" key="15">
    <source>
        <dbReference type="PROSITE-ProRule" id="PRU00103"/>
    </source>
</evidence>
<feature type="repeat" description="HEAT" evidence="15">
    <location>
        <begin position="1267"/>
        <end position="1305"/>
    </location>
</feature>
<dbReference type="GO" id="GO:0005634">
    <property type="term" value="C:nucleus"/>
    <property type="evidence" value="ECO:0007669"/>
    <property type="project" value="TreeGrafter"/>
</dbReference>
<keyword evidence="8 16" id="KW-0720">Serine protease</keyword>
<dbReference type="SUPFAM" id="SSF49785">
    <property type="entry name" value="Galactose-binding domain-like"/>
    <property type="match status" value="1"/>
</dbReference>
<dbReference type="InterPro" id="IPR054573">
    <property type="entry name" value="PP2A/SF3B1-like_HEAT"/>
</dbReference>
<keyword evidence="12" id="KW-0325">Glycoprotein</keyword>
<dbReference type="FunFam" id="2.60.120.260:FF:000026">
    <property type="entry name" value="proprotein convertase subtilisin/kexin type 7"/>
    <property type="match status" value="1"/>
</dbReference>
<evidence type="ECO:0000259" key="20">
    <source>
        <dbReference type="PROSITE" id="PS51829"/>
    </source>
</evidence>
<evidence type="ECO:0000256" key="12">
    <source>
        <dbReference type="ARBA" id="ARBA00023180"/>
    </source>
</evidence>
<dbReference type="Pfam" id="PF00082">
    <property type="entry name" value="Peptidase_S8"/>
    <property type="match status" value="1"/>
</dbReference>
<dbReference type="GO" id="GO:0019888">
    <property type="term" value="F:protein phosphatase regulator activity"/>
    <property type="evidence" value="ECO:0007669"/>
    <property type="project" value="TreeGrafter"/>
</dbReference>
<dbReference type="Gene3D" id="2.60.120.260">
    <property type="entry name" value="Galactose-binding domain-like"/>
    <property type="match status" value="1"/>
</dbReference>
<comment type="similarity">
    <text evidence="2">Belongs to the peptidase S8 family. Furin subfamily.</text>
</comment>
<feature type="repeat" description="HEAT" evidence="15">
    <location>
        <begin position="1467"/>
        <end position="1497"/>
    </location>
</feature>
<evidence type="ECO:0000256" key="11">
    <source>
        <dbReference type="ARBA" id="ARBA00023145"/>
    </source>
</evidence>
<dbReference type="Gene3D" id="1.25.10.10">
    <property type="entry name" value="Leucine-rich Repeat Variant"/>
    <property type="match status" value="1"/>
</dbReference>
<keyword evidence="9 18" id="KW-1133">Transmembrane helix</keyword>
<dbReference type="SUPFAM" id="SSF52743">
    <property type="entry name" value="Subtilisin-like"/>
    <property type="match status" value="1"/>
</dbReference>
<dbReference type="InterPro" id="IPR051023">
    <property type="entry name" value="PP2A_Regulatory_Subunit_A"/>
</dbReference>
<feature type="signal peptide" evidence="19">
    <location>
        <begin position="1"/>
        <end position="24"/>
    </location>
</feature>
<name>A0A9P7ZZ23_MORAP</name>
<dbReference type="FunFam" id="1.25.10.10:FF:000011">
    <property type="entry name" value="Serine/threonine-protein phosphatase 2A regulatory subunit A alpha isoform"/>
    <property type="match status" value="1"/>
</dbReference>
<evidence type="ECO:0000256" key="17">
    <source>
        <dbReference type="SAM" id="MobiDB-lite"/>
    </source>
</evidence>
<gene>
    <name evidence="21" type="ORF">KVV02_003204</name>
</gene>
<dbReference type="Pfam" id="PF22956">
    <property type="entry name" value="VPS15-like_hel"/>
    <property type="match status" value="1"/>
</dbReference>
<evidence type="ECO:0000256" key="8">
    <source>
        <dbReference type="ARBA" id="ARBA00022825"/>
    </source>
</evidence>
<feature type="repeat" description="HEAT" evidence="15">
    <location>
        <begin position="1423"/>
        <end position="1461"/>
    </location>
</feature>
<evidence type="ECO:0000256" key="13">
    <source>
        <dbReference type="ARBA" id="ARBA00038332"/>
    </source>
</evidence>
<evidence type="ECO:0000256" key="7">
    <source>
        <dbReference type="ARBA" id="ARBA00022801"/>
    </source>
</evidence>
<dbReference type="PROSITE" id="PS00136">
    <property type="entry name" value="SUBTILASE_ASP"/>
    <property type="match status" value="1"/>
</dbReference>
<dbReference type="InterPro" id="IPR055231">
    <property type="entry name" value="2AA_helical"/>
</dbReference>
<accession>A0A9P7ZZ23</accession>
<feature type="compositionally biased region" description="Basic and acidic residues" evidence="17">
    <location>
        <begin position="792"/>
        <end position="812"/>
    </location>
</feature>
<comment type="similarity">
    <text evidence="13">Belongs to the phosphatase 2A regulatory subunit A family.</text>
</comment>
<dbReference type="PROSITE" id="PS50077">
    <property type="entry name" value="HEAT_REPEAT"/>
    <property type="match status" value="10"/>
</dbReference>
<dbReference type="GO" id="GO:0016020">
    <property type="term" value="C:membrane"/>
    <property type="evidence" value="ECO:0007669"/>
    <property type="project" value="UniProtKB-SubCell"/>
</dbReference>
<dbReference type="GO" id="GO:0005829">
    <property type="term" value="C:cytosol"/>
    <property type="evidence" value="ECO:0007669"/>
    <property type="project" value="TreeGrafter"/>
</dbReference>
<comment type="subcellular location">
    <subcellularLocation>
        <location evidence="1">Membrane</location>
    </subcellularLocation>
</comment>
<dbReference type="InterPro" id="IPR016024">
    <property type="entry name" value="ARM-type_fold"/>
</dbReference>
<feature type="repeat" description="HEAT" evidence="15">
    <location>
        <begin position="905"/>
        <end position="943"/>
    </location>
</feature>
<feature type="region of interest" description="Disordered" evidence="17">
    <location>
        <begin position="666"/>
        <end position="691"/>
    </location>
</feature>
<dbReference type="InterPro" id="IPR011989">
    <property type="entry name" value="ARM-like"/>
</dbReference>
<reference evidence="21" key="1">
    <citation type="submission" date="2021-07" db="EMBL/GenBank/DDBJ databases">
        <title>Draft genome of Mortierella alpina, strain LL118, isolated from an aspen leaf litter sample.</title>
        <authorList>
            <person name="Yang S."/>
            <person name="Vinatzer B.A."/>
        </authorList>
    </citation>
    <scope>NUCLEOTIDE SEQUENCE</scope>
    <source>
        <strain evidence="21">LL118</strain>
    </source>
</reference>
<dbReference type="PROSITE" id="PS00138">
    <property type="entry name" value="SUBTILASE_SER"/>
    <property type="match status" value="1"/>
</dbReference>
<evidence type="ECO:0000256" key="2">
    <source>
        <dbReference type="ARBA" id="ARBA00005325"/>
    </source>
</evidence>
<feature type="compositionally biased region" description="Polar residues" evidence="17">
    <location>
        <begin position="88"/>
        <end position="100"/>
    </location>
</feature>
<evidence type="ECO:0000256" key="14">
    <source>
        <dbReference type="PIRSR" id="PIRSR615500-1"/>
    </source>
</evidence>
<dbReference type="Gene3D" id="3.40.50.200">
    <property type="entry name" value="Peptidase S8/S53 domain"/>
    <property type="match status" value="1"/>
</dbReference>
<dbReference type="Pfam" id="PF22646">
    <property type="entry name" value="PPP2R1A-like_HEAT"/>
    <property type="match status" value="1"/>
</dbReference>
<feature type="domain" description="P/Homo B" evidence="20">
    <location>
        <begin position="523"/>
        <end position="667"/>
    </location>
</feature>
<keyword evidence="10 18" id="KW-0472">Membrane</keyword>
<feature type="repeat" description="HEAT" evidence="15">
    <location>
        <begin position="1189"/>
        <end position="1227"/>
    </location>
</feature>
<dbReference type="GO" id="GO:0012505">
    <property type="term" value="C:endomembrane system"/>
    <property type="evidence" value="ECO:0007669"/>
    <property type="project" value="UniProtKB-ARBA"/>
</dbReference>
<dbReference type="GO" id="GO:0007323">
    <property type="term" value="P:peptide pheromone maturation"/>
    <property type="evidence" value="ECO:0007669"/>
    <property type="project" value="UniProtKB-ARBA"/>
</dbReference>
<proteinExistence type="inferred from homology"/>
<sequence>MKPVLLLFSALAILAATSSPVAQAAKRPHFQDTSNHHYYAVKLNDLEAASPLEIAQHLGVQYVGQVGELPQYHLFSYAKTIHEKRSEASPQYSSSSNATFTDDGEHQDIVLRRYEQLRQSNVFPRRAQGMKGGLRKRDIDNDGVQETDATLHPLGGIHKQVRQKRFKRDIPLLARDEYVQGDNQPSDGIAAHFQIKDPGFGYQWHLHNTLQPGNDINVTGVWDQNITGKGAIVAIIDDGLDANSEDLAPNFFANGSHDFNDNVDIPLPRKWDDNHGTRCAGEIASSRNNLCGVGVAWDAKVAGLRILSGDITDVQEAEALNYNFQETQIFSCSWGPPDDGIAMAGPNELLLDAFINGVDNGRQGKGSIFVFATGNGGRDGDNCNFDGYTNSRYTVSIGAISRTNKHPIYSEACSAQMAVTYSSGDGSYIYTCDTGKRNCYQYHSGTSAAAPIAAAIYALVLEVRPDLNWRDIQYLTAHTAVPIDENDPDWEETSVGRLFNHKYGYGKLDAYRIVEYAKTWTSVGARVTYESPVITVNGEIPSGIDDMTGQTGVVGLPSTFVVTEAALKDAKFGILEHVTVTVNIQHAFRGDVEVELRSPDNIISQLAAHRPRDNTTEGFVDWTFMSVKHWEESPIGTWTLTVFDRHQPDKTGTFINWKLGLHGEVAGGRNSTPPLPPPPPPRPTTAPAIPEKTPMVNDPINEDDGRIAIKISPFIYVMFAGMFVAIGAALFLMYRQRTNPKSMFGARRDDEEAAQRGGLLGRRGDYEFDELPTHELGGSDDSDDDDDDSADPDSRRILFDRSKLGTTERDESGVNELKTGAQREVPSPLSSVEEIEPESSFEVAVAEEDGDDEDEDDDDDDFEDYPGGSGSKIKSDSWDEFSTLVKAKDGKRHQPAMNPEPELYPIAVLIDELRHDDVSLRLNAIKRLSTIALALGPQRARDELIPFLDESIDDEDEVLLVLAGELGDFIEYIGGVSFAHILLQPLENLAAVEETMVRDKAVESLNRICPALNETQLEQYYIPLVNRLTVGDWFTSRTSATGLYASGYALASAATQEHLRKSYGQLCADDTPSVRRAAATHLGAFAKKVSKEHLVSDIIPQFSKLAQDEQDSVRLLTVTDLVAIAEELTPEECKAYVLQPLKVMVADKSWRVRYMIADNYVKTDSVVLSVDCQSQLSKAVGEDITKDDLVVAFVRLLKDNEAEVRTAAAGQIPGFGQLVGKDTILDQILPCVRDLVTDTSQHVRAALAMHIGGLTPILGKEATTEHLLPFFLQLLKDEISDVRLNIISKLETVNSVIGIELLSQSLLPAIVELAEDKQWRVRLAIIDYIPLLATQLGVAFFNEKLGGLCMSWLGDSVFSVREAAAINLRRLTEAFGVEWAKETIIPKVLAMGTHPNYLFRMTTIFCITAMAPAVTPEVIRDYILPTVSNLVSDPIPNIRFNVAKSIEALIPVLLQNSDTKHLVEQQLQPALVKLSEDTDNDVRFFSQKALLAVHSSI</sequence>
<feature type="chain" id="PRO_5040435013" description="P/Homo B domain-containing protein" evidence="19">
    <location>
        <begin position="25"/>
        <end position="1497"/>
    </location>
</feature>
<feature type="repeat" description="HEAT" evidence="15">
    <location>
        <begin position="1059"/>
        <end position="1097"/>
    </location>
</feature>
<dbReference type="InterPro" id="IPR023827">
    <property type="entry name" value="Peptidase_S8_Asp-AS"/>
</dbReference>
<feature type="compositionally biased region" description="Acidic residues" evidence="17">
    <location>
        <begin position="778"/>
        <end position="791"/>
    </location>
</feature>
<dbReference type="InterPro" id="IPR000209">
    <property type="entry name" value="Peptidase_S8/S53_dom"/>
</dbReference>
<evidence type="ECO:0000256" key="19">
    <source>
        <dbReference type="SAM" id="SignalP"/>
    </source>
</evidence>
<feature type="region of interest" description="Disordered" evidence="17">
    <location>
        <begin position="745"/>
        <end position="876"/>
    </location>
</feature>
<dbReference type="SUPFAM" id="SSF48371">
    <property type="entry name" value="ARM repeat"/>
    <property type="match status" value="1"/>
</dbReference>
<dbReference type="Proteomes" id="UP000717515">
    <property type="component" value="Unassembled WGS sequence"/>
</dbReference>
<evidence type="ECO:0000256" key="3">
    <source>
        <dbReference type="ARBA" id="ARBA00022670"/>
    </source>
</evidence>
<keyword evidence="3 16" id="KW-0645">Protease</keyword>
<evidence type="ECO:0000256" key="5">
    <source>
        <dbReference type="ARBA" id="ARBA00022729"/>
    </source>
</evidence>
<evidence type="ECO:0000256" key="18">
    <source>
        <dbReference type="SAM" id="Phobius"/>
    </source>
</evidence>
<dbReference type="PROSITE" id="PS00137">
    <property type="entry name" value="SUBTILASE_HIS"/>
    <property type="match status" value="1"/>
</dbReference>
<dbReference type="InterPro" id="IPR021133">
    <property type="entry name" value="HEAT_type_2"/>
</dbReference>
<feature type="repeat" description="HEAT" evidence="15">
    <location>
        <begin position="982"/>
        <end position="1020"/>
    </location>
</feature>
<dbReference type="InterPro" id="IPR034182">
    <property type="entry name" value="Kexin/furin"/>
</dbReference>
<dbReference type="PROSITE" id="PS51892">
    <property type="entry name" value="SUBTILASE"/>
    <property type="match status" value="1"/>
</dbReference>
<keyword evidence="6" id="KW-0677">Repeat</keyword>
<evidence type="ECO:0000256" key="1">
    <source>
        <dbReference type="ARBA" id="ARBA00004370"/>
    </source>
</evidence>
<dbReference type="FunFam" id="3.40.50.200:FF:000005">
    <property type="entry name" value="Proprotein convertase subtilisin/kexin type 7"/>
    <property type="match status" value="1"/>
</dbReference>
<evidence type="ECO:0000256" key="16">
    <source>
        <dbReference type="PROSITE-ProRule" id="PRU01240"/>
    </source>
</evidence>
<feature type="region of interest" description="Disordered" evidence="17">
    <location>
        <begin position="85"/>
        <end position="104"/>
    </location>
</feature>
<dbReference type="InterPro" id="IPR002884">
    <property type="entry name" value="P_dom"/>
</dbReference>
<evidence type="ECO:0000313" key="22">
    <source>
        <dbReference type="Proteomes" id="UP000717515"/>
    </source>
</evidence>
<keyword evidence="7 16" id="KW-0378">Hydrolase</keyword>
<dbReference type="PRINTS" id="PR00723">
    <property type="entry name" value="SUBTILISIN"/>
</dbReference>
<feature type="transmembrane region" description="Helical" evidence="18">
    <location>
        <begin position="714"/>
        <end position="734"/>
    </location>
</feature>
<feature type="compositionally biased region" description="Pro residues" evidence="17">
    <location>
        <begin position="673"/>
        <end position="684"/>
    </location>
</feature>
<feature type="repeat" description="HEAT" evidence="15">
    <location>
        <begin position="1228"/>
        <end position="1266"/>
    </location>
</feature>
<feature type="active site" description="Charge relay system" evidence="14 16">
    <location>
        <position position="237"/>
    </location>
</feature>
<dbReference type="CDD" id="cd04059">
    <property type="entry name" value="Peptidases_S8_Protein_convertases_Kexins_Furin-like"/>
    <property type="match status" value="1"/>
</dbReference>
<dbReference type="InterPro" id="IPR015500">
    <property type="entry name" value="Peptidase_S8_subtilisin-rel"/>
</dbReference>
<dbReference type="PROSITE" id="PS51829">
    <property type="entry name" value="P_HOMO_B"/>
    <property type="match status" value="1"/>
</dbReference>
<keyword evidence="4 18" id="KW-0812">Transmembrane</keyword>
<evidence type="ECO:0000256" key="4">
    <source>
        <dbReference type="ARBA" id="ARBA00022692"/>
    </source>
</evidence>
<keyword evidence="5 19" id="KW-0732">Signal</keyword>